<feature type="domain" description="HTH cro/C1-type" evidence="1">
    <location>
        <begin position="42"/>
        <end position="96"/>
    </location>
</feature>
<sequence length="144" mass="16765">MGITDRRNTDDLCQELMEESNIDSYMKKNQSYFADSSISELLTEFYKRQEISKAELARRAGMSEVYLHQLFSGRRKPSRDKLLCLCIGMELTIDETQKLLRLAAFGELYPRIRREAIIYHGIAHHTSLDEINENLFRKGEKALS</sequence>
<dbReference type="Pfam" id="PF13560">
    <property type="entry name" value="HTH_31"/>
    <property type="match status" value="1"/>
</dbReference>
<evidence type="ECO:0000259" key="1">
    <source>
        <dbReference type="PROSITE" id="PS50943"/>
    </source>
</evidence>
<dbReference type="InterPro" id="IPR001387">
    <property type="entry name" value="Cro/C1-type_HTH"/>
</dbReference>
<comment type="caution">
    <text evidence="2">The sequence shown here is derived from an EMBL/GenBank/DDBJ whole genome shotgun (WGS) entry which is preliminary data.</text>
</comment>
<dbReference type="SMART" id="SM00530">
    <property type="entry name" value="HTH_XRE"/>
    <property type="match status" value="1"/>
</dbReference>
<dbReference type="InterPro" id="IPR010982">
    <property type="entry name" value="Lambda_DNA-bd_dom_sf"/>
</dbReference>
<dbReference type="CDD" id="cd00093">
    <property type="entry name" value="HTH_XRE"/>
    <property type="match status" value="1"/>
</dbReference>
<dbReference type="Gene3D" id="1.10.260.40">
    <property type="entry name" value="lambda repressor-like DNA-binding domains"/>
    <property type="match status" value="1"/>
</dbReference>
<accession>A0A9D1A5Y1</accession>
<dbReference type="PROSITE" id="PS50943">
    <property type="entry name" value="HTH_CROC1"/>
    <property type="match status" value="1"/>
</dbReference>
<reference evidence="2" key="1">
    <citation type="submission" date="2020-10" db="EMBL/GenBank/DDBJ databases">
        <authorList>
            <person name="Gilroy R."/>
        </authorList>
    </citation>
    <scope>NUCLEOTIDE SEQUENCE</scope>
    <source>
        <strain evidence="2">CHK180-2868</strain>
    </source>
</reference>
<dbReference type="AlphaFoldDB" id="A0A9D1A5Y1"/>
<reference evidence="2" key="2">
    <citation type="journal article" date="2021" name="PeerJ">
        <title>Extensive microbial diversity within the chicken gut microbiome revealed by metagenomics and culture.</title>
        <authorList>
            <person name="Gilroy R."/>
            <person name="Ravi A."/>
            <person name="Getino M."/>
            <person name="Pursley I."/>
            <person name="Horton D.L."/>
            <person name="Alikhan N.F."/>
            <person name="Baker D."/>
            <person name="Gharbi K."/>
            <person name="Hall N."/>
            <person name="Watson M."/>
            <person name="Adriaenssens E.M."/>
            <person name="Foster-Nyarko E."/>
            <person name="Jarju S."/>
            <person name="Secka A."/>
            <person name="Antonio M."/>
            <person name="Oren A."/>
            <person name="Chaudhuri R.R."/>
            <person name="La Ragione R."/>
            <person name="Hildebrand F."/>
            <person name="Pallen M.J."/>
        </authorList>
    </citation>
    <scope>NUCLEOTIDE SEQUENCE</scope>
    <source>
        <strain evidence="2">CHK180-2868</strain>
    </source>
</reference>
<name>A0A9D1A5Y1_9FIRM</name>
<dbReference type="EMBL" id="DVGC01000059">
    <property type="protein sequence ID" value="HIR06348.1"/>
    <property type="molecule type" value="Genomic_DNA"/>
</dbReference>
<dbReference type="SUPFAM" id="SSF47413">
    <property type="entry name" value="lambda repressor-like DNA-binding domains"/>
    <property type="match status" value="1"/>
</dbReference>
<organism evidence="2 3">
    <name type="scientific">Candidatus Copromonas faecavium</name>
    <name type="common">nom. illeg.</name>
    <dbReference type="NCBI Taxonomy" id="2840740"/>
    <lineage>
        <taxon>Bacteria</taxon>
        <taxon>Bacillati</taxon>
        <taxon>Bacillota</taxon>
        <taxon>Clostridia</taxon>
        <taxon>Lachnospirales</taxon>
        <taxon>Lachnospiraceae</taxon>
        <taxon>Candidatus Copromonas (nom. illeg.)</taxon>
    </lineage>
</organism>
<proteinExistence type="predicted"/>
<dbReference type="GO" id="GO:0003677">
    <property type="term" value="F:DNA binding"/>
    <property type="evidence" value="ECO:0007669"/>
    <property type="project" value="InterPro"/>
</dbReference>
<protein>
    <submittedName>
        <fullName evidence="2">Helix-turn-helix transcriptional regulator</fullName>
    </submittedName>
</protein>
<dbReference type="Proteomes" id="UP000824250">
    <property type="component" value="Unassembled WGS sequence"/>
</dbReference>
<gene>
    <name evidence="2" type="ORF">IAB28_10375</name>
</gene>
<evidence type="ECO:0000313" key="2">
    <source>
        <dbReference type="EMBL" id="HIR06348.1"/>
    </source>
</evidence>
<evidence type="ECO:0000313" key="3">
    <source>
        <dbReference type="Proteomes" id="UP000824250"/>
    </source>
</evidence>